<evidence type="ECO:0000259" key="18">
    <source>
        <dbReference type="PROSITE" id="PS51183"/>
    </source>
</evidence>
<feature type="domain" description="C2H2-type" evidence="17">
    <location>
        <begin position="1692"/>
        <end position="1721"/>
    </location>
</feature>
<dbReference type="GO" id="GO:2000028">
    <property type="term" value="P:regulation of photoperiodism, flowering"/>
    <property type="evidence" value="ECO:0007669"/>
    <property type="project" value="UniProtKB-ARBA"/>
</dbReference>
<evidence type="ECO:0000256" key="6">
    <source>
        <dbReference type="ARBA" id="ARBA00022853"/>
    </source>
</evidence>
<dbReference type="EMBL" id="JANJYI010000009">
    <property type="protein sequence ID" value="KAK2634035.1"/>
    <property type="molecule type" value="Genomic_DNA"/>
</dbReference>
<dbReference type="SMART" id="SM00355">
    <property type="entry name" value="ZnF_C2H2"/>
    <property type="match status" value="4"/>
</dbReference>
<evidence type="ECO:0000256" key="5">
    <source>
        <dbReference type="ARBA" id="ARBA00022833"/>
    </source>
</evidence>
<evidence type="ECO:0000256" key="15">
    <source>
        <dbReference type="PROSITE-ProRule" id="PRU00042"/>
    </source>
</evidence>
<feature type="compositionally biased region" description="Low complexity" evidence="16">
    <location>
        <begin position="256"/>
        <end position="265"/>
    </location>
</feature>
<comment type="catalytic activity">
    <reaction evidence="14">
        <text>N(6),N(6),N(6)-trimethyl-L-lysyl(27)-[histone H3] + 2-oxoglutarate + O2 = N(6),N(6)-dimethyl-L-lysyl(27)-[histone H3] + formaldehyde + succinate + CO2</text>
        <dbReference type="Rhea" id="RHEA:60228"/>
        <dbReference type="Rhea" id="RHEA-COMP:15535"/>
        <dbReference type="Rhea" id="RHEA-COMP:15539"/>
        <dbReference type="ChEBI" id="CHEBI:15379"/>
        <dbReference type="ChEBI" id="CHEBI:16526"/>
        <dbReference type="ChEBI" id="CHEBI:16810"/>
        <dbReference type="ChEBI" id="CHEBI:16842"/>
        <dbReference type="ChEBI" id="CHEBI:30031"/>
        <dbReference type="ChEBI" id="CHEBI:61961"/>
        <dbReference type="ChEBI" id="CHEBI:61976"/>
    </reaction>
    <physiologicalReaction direction="left-to-right" evidence="14">
        <dbReference type="Rhea" id="RHEA:60229"/>
    </physiologicalReaction>
</comment>
<evidence type="ECO:0000256" key="14">
    <source>
        <dbReference type="ARBA" id="ARBA00051751"/>
    </source>
</evidence>
<dbReference type="Pfam" id="PF02375">
    <property type="entry name" value="JmjN"/>
    <property type="match status" value="1"/>
</dbReference>
<proteinExistence type="inferred from homology"/>
<feature type="compositionally biased region" description="Basic and acidic residues" evidence="16">
    <location>
        <begin position="220"/>
        <end position="229"/>
    </location>
</feature>
<evidence type="ECO:0000256" key="16">
    <source>
        <dbReference type="SAM" id="MobiDB-lite"/>
    </source>
</evidence>
<keyword evidence="4 15" id="KW-0863">Zinc-finger</keyword>
<dbReference type="GO" id="GO:0005634">
    <property type="term" value="C:nucleus"/>
    <property type="evidence" value="ECO:0007669"/>
    <property type="project" value="TreeGrafter"/>
</dbReference>
<feature type="region of interest" description="Disordered" evidence="16">
    <location>
        <begin position="1479"/>
        <end position="1508"/>
    </location>
</feature>
<keyword evidence="8" id="KW-0560">Oxidoreductase</keyword>
<feature type="compositionally biased region" description="Basic and acidic residues" evidence="16">
    <location>
        <begin position="237"/>
        <end position="252"/>
    </location>
</feature>
<evidence type="ECO:0000256" key="13">
    <source>
        <dbReference type="ARBA" id="ARBA00050682"/>
    </source>
</evidence>
<keyword evidence="12" id="KW-0539">Nucleus</keyword>
<evidence type="ECO:0000256" key="11">
    <source>
        <dbReference type="ARBA" id="ARBA00023163"/>
    </source>
</evidence>
<protein>
    <recommendedName>
        <fullName evidence="22">Lysine-specific demethylase ELF6</fullName>
    </recommendedName>
</protein>
<dbReference type="Gene3D" id="3.30.160.60">
    <property type="entry name" value="Classic Zinc Finger"/>
    <property type="match status" value="1"/>
</dbReference>
<evidence type="ECO:0000256" key="10">
    <source>
        <dbReference type="ARBA" id="ARBA00023015"/>
    </source>
</evidence>
<keyword evidence="3" id="KW-0677">Repeat</keyword>
<feature type="region of interest" description="Disordered" evidence="16">
    <location>
        <begin position="199"/>
        <end position="286"/>
    </location>
</feature>
<reference evidence="20" key="1">
    <citation type="journal article" date="2023" name="Plant J.">
        <title>Genome sequences and population genomics provide insights into the demographic history, inbreeding, and mutation load of two 'living fossil' tree species of Dipteronia.</title>
        <authorList>
            <person name="Feng Y."/>
            <person name="Comes H.P."/>
            <person name="Chen J."/>
            <person name="Zhu S."/>
            <person name="Lu R."/>
            <person name="Zhang X."/>
            <person name="Li P."/>
            <person name="Qiu J."/>
            <person name="Olsen K.M."/>
            <person name="Qiu Y."/>
        </authorList>
    </citation>
    <scope>NUCLEOTIDE SEQUENCE</scope>
    <source>
        <strain evidence="20">KIB01</strain>
    </source>
</reference>
<evidence type="ECO:0000256" key="4">
    <source>
        <dbReference type="ARBA" id="ARBA00022771"/>
    </source>
</evidence>
<evidence type="ECO:0000259" key="17">
    <source>
        <dbReference type="PROSITE" id="PS50157"/>
    </source>
</evidence>
<dbReference type="InterPro" id="IPR036236">
    <property type="entry name" value="Znf_C2H2_sf"/>
</dbReference>
<feature type="domain" description="C2H2-type" evidence="17">
    <location>
        <begin position="1722"/>
        <end position="1748"/>
    </location>
</feature>
<evidence type="ECO:0000256" key="3">
    <source>
        <dbReference type="ARBA" id="ARBA00022737"/>
    </source>
</evidence>
<dbReference type="SUPFAM" id="SSF57667">
    <property type="entry name" value="beta-beta-alpha zinc fingers"/>
    <property type="match status" value="2"/>
</dbReference>
<dbReference type="GO" id="GO:0071558">
    <property type="term" value="F:histone H3K27me2/H3K27me3 demethylase activity"/>
    <property type="evidence" value="ECO:0007669"/>
    <property type="project" value="UniProtKB-ARBA"/>
</dbReference>
<dbReference type="InterPro" id="IPR013087">
    <property type="entry name" value="Znf_C2H2_type"/>
</dbReference>
<dbReference type="Gene3D" id="2.60.120.650">
    <property type="entry name" value="Cupin"/>
    <property type="match status" value="1"/>
</dbReference>
<feature type="compositionally biased region" description="Polar residues" evidence="16">
    <location>
        <begin position="1488"/>
        <end position="1506"/>
    </location>
</feature>
<dbReference type="GO" id="GO:0048580">
    <property type="term" value="P:regulation of post-embryonic development"/>
    <property type="evidence" value="ECO:0007669"/>
    <property type="project" value="UniProtKB-ARBA"/>
</dbReference>
<accession>A0AAD9WL24</accession>
<dbReference type="GO" id="GO:0006355">
    <property type="term" value="P:regulation of DNA-templated transcription"/>
    <property type="evidence" value="ECO:0007669"/>
    <property type="project" value="UniProtKB-ARBA"/>
</dbReference>
<evidence type="ECO:0000256" key="8">
    <source>
        <dbReference type="ARBA" id="ARBA00023002"/>
    </source>
</evidence>
<dbReference type="GO" id="GO:0009741">
    <property type="term" value="P:response to brassinosteroid"/>
    <property type="evidence" value="ECO:0007669"/>
    <property type="project" value="UniProtKB-ARBA"/>
</dbReference>
<dbReference type="GO" id="GO:0009826">
    <property type="term" value="P:unidimensional cell growth"/>
    <property type="evidence" value="ECO:0007669"/>
    <property type="project" value="UniProtKB-ARBA"/>
</dbReference>
<comment type="caution">
    <text evidence="20">The sequence shown here is derived from an EMBL/GenBank/DDBJ whole genome shotgun (WGS) entry which is preliminary data.</text>
</comment>
<gene>
    <name evidence="20" type="ORF">Ddye_028827</name>
</gene>
<dbReference type="GO" id="GO:0040029">
    <property type="term" value="P:epigenetic regulation of gene expression"/>
    <property type="evidence" value="ECO:0007669"/>
    <property type="project" value="UniProtKB-ARBA"/>
</dbReference>
<evidence type="ECO:0000256" key="2">
    <source>
        <dbReference type="ARBA" id="ARBA00022723"/>
    </source>
</evidence>
<feature type="domain" description="JmjC" evidence="19">
    <location>
        <begin position="296"/>
        <end position="462"/>
    </location>
</feature>
<keyword evidence="5" id="KW-0862">Zinc</keyword>
<keyword evidence="11" id="KW-0804">Transcription</keyword>
<dbReference type="PROSITE" id="PS51184">
    <property type="entry name" value="JMJC"/>
    <property type="match status" value="1"/>
</dbReference>
<dbReference type="PANTHER" id="PTHR10694">
    <property type="entry name" value="LYSINE-SPECIFIC DEMETHYLASE"/>
    <property type="match status" value="1"/>
</dbReference>
<evidence type="ECO:0000256" key="7">
    <source>
        <dbReference type="ARBA" id="ARBA00022964"/>
    </source>
</evidence>
<dbReference type="PANTHER" id="PTHR10694:SF45">
    <property type="entry name" value="LYSINE-SPECIFIC DEMETHYLASE ELF6"/>
    <property type="match status" value="1"/>
</dbReference>
<dbReference type="InterPro" id="IPR003349">
    <property type="entry name" value="JmjN"/>
</dbReference>
<dbReference type="SMART" id="SM00558">
    <property type="entry name" value="JmjC"/>
    <property type="match status" value="1"/>
</dbReference>
<evidence type="ECO:0000256" key="12">
    <source>
        <dbReference type="ARBA" id="ARBA00023242"/>
    </source>
</evidence>
<feature type="domain" description="C2H2-type" evidence="17">
    <location>
        <begin position="1662"/>
        <end position="1691"/>
    </location>
</feature>
<feature type="compositionally biased region" description="Basic residues" evidence="16">
    <location>
        <begin position="205"/>
        <end position="219"/>
    </location>
</feature>
<comment type="similarity">
    <text evidence="1">Belongs to the JHDM3 histone demethylase family.</text>
</comment>
<evidence type="ECO:0000313" key="21">
    <source>
        <dbReference type="Proteomes" id="UP001280121"/>
    </source>
</evidence>
<dbReference type="Proteomes" id="UP001280121">
    <property type="component" value="Unassembled WGS sequence"/>
</dbReference>
<dbReference type="SUPFAM" id="SSF51197">
    <property type="entry name" value="Clavaminate synthase-like"/>
    <property type="match status" value="1"/>
</dbReference>
<dbReference type="SMART" id="SM00545">
    <property type="entry name" value="JmjN"/>
    <property type="match status" value="1"/>
</dbReference>
<evidence type="ECO:0000256" key="1">
    <source>
        <dbReference type="ARBA" id="ARBA00009711"/>
    </source>
</evidence>
<keyword evidence="7" id="KW-0223">Dioxygenase</keyword>
<dbReference type="GO" id="GO:0000785">
    <property type="term" value="C:chromatin"/>
    <property type="evidence" value="ECO:0007669"/>
    <property type="project" value="TreeGrafter"/>
</dbReference>
<keyword evidence="21" id="KW-1185">Reference proteome</keyword>
<dbReference type="GO" id="GO:0010628">
    <property type="term" value="P:positive regulation of gene expression"/>
    <property type="evidence" value="ECO:0007669"/>
    <property type="project" value="UniProtKB-ARBA"/>
</dbReference>
<evidence type="ECO:0000256" key="9">
    <source>
        <dbReference type="ARBA" id="ARBA00023004"/>
    </source>
</evidence>
<feature type="region of interest" description="Disordered" evidence="16">
    <location>
        <begin position="1537"/>
        <end position="1576"/>
    </location>
</feature>
<dbReference type="PROSITE" id="PS00028">
    <property type="entry name" value="ZINC_FINGER_C2H2_1"/>
    <property type="match status" value="3"/>
</dbReference>
<comment type="catalytic activity">
    <reaction evidence="13">
        <text>N(6),N(6)-dimethyl-L-lysyl(27)-[histone H3] + 2-oxoglutarate + O2 = N(6)-methyl-L-lysyl(27)-[histone H3] + formaldehyde + succinate + CO2</text>
        <dbReference type="Rhea" id="RHEA:60232"/>
        <dbReference type="Rhea" id="RHEA-COMP:15539"/>
        <dbReference type="Rhea" id="RHEA-COMP:15544"/>
        <dbReference type="ChEBI" id="CHEBI:15379"/>
        <dbReference type="ChEBI" id="CHEBI:16526"/>
        <dbReference type="ChEBI" id="CHEBI:16810"/>
        <dbReference type="ChEBI" id="CHEBI:16842"/>
        <dbReference type="ChEBI" id="CHEBI:30031"/>
        <dbReference type="ChEBI" id="CHEBI:61929"/>
        <dbReference type="ChEBI" id="CHEBI:61976"/>
    </reaction>
    <physiologicalReaction direction="left-to-right" evidence="13">
        <dbReference type="Rhea" id="RHEA:60233"/>
    </physiologicalReaction>
</comment>
<sequence length="1754" mass="194482">MGNNVEIPSWLEGLPYAPSFRPTDTEFADPIAYISRIEKEASAFGICKIIPPLPKPSKKYVFSNLNKSLSKSPDLGCDVDLPNVNNSLRTGFGVGSNDGEARGFFTTRHQELGQTVKRTKGMVNSDNLQLGVHKQVWQSGEVYTLERFESKSKVFARGLLSMIKEVSPLVIEALFWKAALEKPIYVEYANDVPGSGFGEPEGQFHRRRRKMKSWKSYRSRGRDGCKDNEINSVRSSHNGEVKDASVMDDPKTCLETSNSSTTSSTMPLDNNSQSSRRKSVNGSADVEGTAGWKLSNSPWNLQVIARSPGSLTRFMPDDIPGVTSPMVYIGMLFSWFAWHVEDHELHSMNYLHTGAAKTWYAVPGDYAFAFEEVIRDEAYGGNIDRLAALALLGEKTTLVTPEVIVASGIPCCRLVQNPGEFVVTFPRAYHVGFSHGFNCGEAANFGTPQWLKVAKEAAVRRAAMNYLPMLSHQQLLYLLTMSFVSRVPRSLLPGARSSRLRDRQKEERELLVKKAFIEDILIENNTLSTLLGRESSIYAVLWHPELLPCPSKDIQLATVTDAVSSEPGENGSHNQSEMNNNQNNMLDEMSLYIETLNDLYSDDPDLSDFQIDSGTLACVACGILGFPFMSVIQLSKRAAMDILSANHDSVHEGSEVLEPKDTHPFIDLDGTISSSVSEDPSPVPEISVPQKDLPVPSVTTFTRRWNTSSKFLRPRIFCLEHALQIKELLQSKGGANILVICHSDYQKIKAHAAVIAEEIGTPFSYTDVQFDSVSQEDLHLIDLAIDDGEHDECNEDWTTKLGINLQHFVKVRKNSSSFGVQHALSLGGLFSERSPSSDFSKIKWNSRRRRSKTKLNPPGQSKLCQSIEIKTDEVLGEKLNDIVVKRKEKIIQYSRRKSKFKPDSSIGESSEHGCPRKLLPGEVSAATYDSLGDHNRSNSNISFCNIVDNGSVSSGLVLSPIGMSERLHEIQVLDATRDEKLNYSPSRVADSLATATVVVDSIEQFGIVRSKELNMEGETCCMANRNSAELQENIKDACNSGEKFEISFAEKCSSQDVTSGNRYDIRKDPIMDNGITNGTCDLASEGQDDIATDWDVSVNEVSDVVNSETSNFAPSVESFDALIEDTVVDNSSMNNKVCDLVTNNEVRLDVQATNGKNDDEPSVRMMNQPEGQDDIATDRDVSVNKISGVVSCVTFHVTPSVESFDTLIEDTVIVNSSTNNKVCDLVTDNEVRLDMQATNGKNDDEPSVRMMNEPEGQDDITTDKDISMNEVSDVVNSATFHVAPPSVESFDALIEDTVVDNSSTNNKACDLVIDNEELLDMQATNGKNDDEPSVRMMNQPDSVPVESSGKECAAADLCNVETMENEELWQGIHTIKESKEKLVSGSVTFMEVDQPSPLSAKGCPDILRGSCAKEDLGVDMMLDPEIQPKFHTASRTSVDELVPGSILQIEGNQLIAASVEAFSELRNRVCAEDELGCDVTRDNEPLGNAQTSNATNEEPNPSSLAATNLPIPAVIKTYSRTRRGSCSREKLLHGNELCSSEGNREQESNKSTLEDADSIAGKGRKRNREVEPETEDRFDFSGFIRSPCERLRPRAACNSGVDTRKMPEEEEPVTKTARKASNVLVLCQDKKKNVKGGNYRCDLDGCRMRFETKRELSLHKSNRCPHEGCRKRFSSHKYAVIHLRVHDDDRPLKCPWEGCGMSFKWAWARTEHIRVHTGERPYQCKVEGCGLSFRFVSDISRHRRKTGHYENISP</sequence>
<dbReference type="GO" id="GO:0034647">
    <property type="term" value="F:histone H3K4me/H3K4me2/H3K4me3 demethylase activity"/>
    <property type="evidence" value="ECO:0007669"/>
    <property type="project" value="TreeGrafter"/>
</dbReference>
<dbReference type="PROSITE" id="PS50157">
    <property type="entry name" value="ZINC_FINGER_C2H2_2"/>
    <property type="match status" value="3"/>
</dbReference>
<keyword evidence="9" id="KW-0408">Iron</keyword>
<dbReference type="Pfam" id="PF02373">
    <property type="entry name" value="JmjC"/>
    <property type="match status" value="1"/>
</dbReference>
<keyword evidence="10" id="KW-0805">Transcription regulation</keyword>
<keyword evidence="6" id="KW-0156">Chromatin regulator</keyword>
<keyword evidence="2" id="KW-0479">Metal-binding</keyword>
<dbReference type="GO" id="GO:0008270">
    <property type="term" value="F:zinc ion binding"/>
    <property type="evidence" value="ECO:0007669"/>
    <property type="project" value="UniProtKB-KW"/>
</dbReference>
<dbReference type="FunFam" id="3.30.160.60:FF:000747">
    <property type="entry name" value="Probable lysine-specific demethylase ELF6"/>
    <property type="match status" value="1"/>
</dbReference>
<name>A0AAD9WL24_9ROSI</name>
<evidence type="ECO:0008006" key="22">
    <source>
        <dbReference type="Google" id="ProtNLM"/>
    </source>
</evidence>
<organism evidence="20 21">
    <name type="scientific">Dipteronia dyeriana</name>
    <dbReference type="NCBI Taxonomy" id="168575"/>
    <lineage>
        <taxon>Eukaryota</taxon>
        <taxon>Viridiplantae</taxon>
        <taxon>Streptophyta</taxon>
        <taxon>Embryophyta</taxon>
        <taxon>Tracheophyta</taxon>
        <taxon>Spermatophyta</taxon>
        <taxon>Magnoliopsida</taxon>
        <taxon>eudicotyledons</taxon>
        <taxon>Gunneridae</taxon>
        <taxon>Pentapetalae</taxon>
        <taxon>rosids</taxon>
        <taxon>malvids</taxon>
        <taxon>Sapindales</taxon>
        <taxon>Sapindaceae</taxon>
        <taxon>Hippocastanoideae</taxon>
        <taxon>Acereae</taxon>
        <taxon>Dipteronia</taxon>
    </lineage>
</organism>
<dbReference type="InterPro" id="IPR003347">
    <property type="entry name" value="JmjC_dom"/>
</dbReference>
<evidence type="ECO:0000259" key="19">
    <source>
        <dbReference type="PROSITE" id="PS51184"/>
    </source>
</evidence>
<feature type="domain" description="JmjN" evidence="18">
    <location>
        <begin position="17"/>
        <end position="58"/>
    </location>
</feature>
<evidence type="ECO:0000313" key="20">
    <source>
        <dbReference type="EMBL" id="KAK2634035.1"/>
    </source>
</evidence>
<dbReference type="PROSITE" id="PS51183">
    <property type="entry name" value="JMJN"/>
    <property type="match status" value="1"/>
</dbReference>